<protein>
    <submittedName>
        <fullName evidence="1">Uncharacterized protein</fullName>
    </submittedName>
</protein>
<name>A0AAV9GG15_9PEZI</name>
<evidence type="ECO:0000313" key="2">
    <source>
        <dbReference type="Proteomes" id="UP001321760"/>
    </source>
</evidence>
<comment type="caution">
    <text evidence="1">The sequence shown here is derived from an EMBL/GenBank/DDBJ whole genome shotgun (WGS) entry which is preliminary data.</text>
</comment>
<sequence>MSTSSTGPPASGSLAQQILSQWEHIKNESTLLGLELNALVSSSNTANPELDEKITSLQSVAAGRLGDALDTNRPRSVMATAADIAENPDSQQDIILADFETIIDCYQTQQQSRNPPAHDLDALRQRLVARKTLLEAVIPASATAHTNAALAHIERRVLNRKYVNAETMGLGRIDDIPREDFFVSEDNYAWDMSELAQALESNSGVMRNPLSREMFSEADVKFILGHARGKKLRPMQLAQSQLKRGIRQTTIDGVARLSGVLLADQSEDVAPSRRAVDEFLAYVAMLPEPEQRVIKELKIPAKDSRAGLPYDWTIGQAVADAKGNMVCFHKTGDFLKQAADYLQRC</sequence>
<keyword evidence="2" id="KW-1185">Reference proteome</keyword>
<organism evidence="1 2">
    <name type="scientific">Podospora aff. communis PSN243</name>
    <dbReference type="NCBI Taxonomy" id="3040156"/>
    <lineage>
        <taxon>Eukaryota</taxon>
        <taxon>Fungi</taxon>
        <taxon>Dikarya</taxon>
        <taxon>Ascomycota</taxon>
        <taxon>Pezizomycotina</taxon>
        <taxon>Sordariomycetes</taxon>
        <taxon>Sordariomycetidae</taxon>
        <taxon>Sordariales</taxon>
        <taxon>Podosporaceae</taxon>
        <taxon>Podospora</taxon>
    </lineage>
</organism>
<gene>
    <name evidence="1" type="ORF">QBC34DRAFT_440145</name>
</gene>
<reference evidence="1" key="2">
    <citation type="submission" date="2023-05" db="EMBL/GenBank/DDBJ databases">
        <authorList>
            <consortium name="Lawrence Berkeley National Laboratory"/>
            <person name="Steindorff A."/>
            <person name="Hensen N."/>
            <person name="Bonometti L."/>
            <person name="Westerberg I."/>
            <person name="Brannstrom I.O."/>
            <person name="Guillou S."/>
            <person name="Cros-Aarteil S."/>
            <person name="Calhoun S."/>
            <person name="Haridas S."/>
            <person name="Kuo A."/>
            <person name="Mondo S."/>
            <person name="Pangilinan J."/>
            <person name="Riley R."/>
            <person name="Labutti K."/>
            <person name="Andreopoulos B."/>
            <person name="Lipzen A."/>
            <person name="Chen C."/>
            <person name="Yanf M."/>
            <person name="Daum C."/>
            <person name="Ng V."/>
            <person name="Clum A."/>
            <person name="Ohm R."/>
            <person name="Martin F."/>
            <person name="Silar P."/>
            <person name="Natvig D."/>
            <person name="Lalanne C."/>
            <person name="Gautier V."/>
            <person name="Ament-Velasquez S.L."/>
            <person name="Kruys A."/>
            <person name="Hutchinson M.I."/>
            <person name="Powell A.J."/>
            <person name="Barry K."/>
            <person name="Miller A.N."/>
            <person name="Grigoriev I.V."/>
            <person name="Debuchy R."/>
            <person name="Gladieux P."/>
            <person name="Thoren M.H."/>
            <person name="Johannesson H."/>
        </authorList>
    </citation>
    <scope>NUCLEOTIDE SEQUENCE</scope>
    <source>
        <strain evidence="1">PSN243</strain>
    </source>
</reference>
<proteinExistence type="predicted"/>
<accession>A0AAV9GG15</accession>
<dbReference type="Proteomes" id="UP001321760">
    <property type="component" value="Unassembled WGS sequence"/>
</dbReference>
<evidence type="ECO:0000313" key="1">
    <source>
        <dbReference type="EMBL" id="KAK4447400.1"/>
    </source>
</evidence>
<reference evidence="1" key="1">
    <citation type="journal article" date="2023" name="Mol. Phylogenet. Evol.">
        <title>Genome-scale phylogeny and comparative genomics of the fungal order Sordariales.</title>
        <authorList>
            <person name="Hensen N."/>
            <person name="Bonometti L."/>
            <person name="Westerberg I."/>
            <person name="Brannstrom I.O."/>
            <person name="Guillou S."/>
            <person name="Cros-Aarteil S."/>
            <person name="Calhoun S."/>
            <person name="Haridas S."/>
            <person name="Kuo A."/>
            <person name="Mondo S."/>
            <person name="Pangilinan J."/>
            <person name="Riley R."/>
            <person name="LaButti K."/>
            <person name="Andreopoulos B."/>
            <person name="Lipzen A."/>
            <person name="Chen C."/>
            <person name="Yan M."/>
            <person name="Daum C."/>
            <person name="Ng V."/>
            <person name="Clum A."/>
            <person name="Steindorff A."/>
            <person name="Ohm R.A."/>
            <person name="Martin F."/>
            <person name="Silar P."/>
            <person name="Natvig D.O."/>
            <person name="Lalanne C."/>
            <person name="Gautier V."/>
            <person name="Ament-Velasquez S.L."/>
            <person name="Kruys A."/>
            <person name="Hutchinson M.I."/>
            <person name="Powell A.J."/>
            <person name="Barry K."/>
            <person name="Miller A.N."/>
            <person name="Grigoriev I.V."/>
            <person name="Debuchy R."/>
            <person name="Gladieux P."/>
            <person name="Hiltunen Thoren M."/>
            <person name="Johannesson H."/>
        </authorList>
    </citation>
    <scope>NUCLEOTIDE SEQUENCE</scope>
    <source>
        <strain evidence="1">PSN243</strain>
    </source>
</reference>
<dbReference type="AlphaFoldDB" id="A0AAV9GG15"/>
<dbReference type="EMBL" id="MU865950">
    <property type="protein sequence ID" value="KAK4447400.1"/>
    <property type="molecule type" value="Genomic_DNA"/>
</dbReference>